<evidence type="ECO:0008006" key="4">
    <source>
        <dbReference type="Google" id="ProtNLM"/>
    </source>
</evidence>
<evidence type="ECO:0000256" key="1">
    <source>
        <dbReference type="SAM" id="MobiDB-lite"/>
    </source>
</evidence>
<name>A0A2W1NF45_PAEXE</name>
<dbReference type="AlphaFoldDB" id="A0A2W1NF45"/>
<feature type="compositionally biased region" description="Polar residues" evidence="1">
    <location>
        <begin position="26"/>
        <end position="35"/>
    </location>
</feature>
<gene>
    <name evidence="2" type="ORF">CBW46_004475</name>
</gene>
<feature type="region of interest" description="Disordered" evidence="1">
    <location>
        <begin position="1"/>
        <end position="35"/>
    </location>
</feature>
<keyword evidence="3" id="KW-1185">Reference proteome</keyword>
<dbReference type="EMBL" id="NHRJ02000002">
    <property type="protein sequence ID" value="PZE21681.1"/>
    <property type="molecule type" value="Genomic_DNA"/>
</dbReference>
<dbReference type="OrthoDB" id="1647761at2"/>
<evidence type="ECO:0000313" key="3">
    <source>
        <dbReference type="Proteomes" id="UP000214746"/>
    </source>
</evidence>
<proteinExistence type="predicted"/>
<comment type="caution">
    <text evidence="2">The sequence shown here is derived from an EMBL/GenBank/DDBJ whole genome shotgun (WGS) entry which is preliminary data.</text>
</comment>
<sequence>MDGVNQNDDRERHQVFNQLRPRDQVQSRNQNNPQYNKRERVVAARTTPDGNVVAVRLESGRELNFDEALAETKFNHITGVHVFNMDGRDLLRPDQRQDMDQLPSF</sequence>
<evidence type="ECO:0000313" key="2">
    <source>
        <dbReference type="EMBL" id="PZE21681.1"/>
    </source>
</evidence>
<protein>
    <recommendedName>
        <fullName evidence="4">DUF3892 domain-containing protein</fullName>
    </recommendedName>
</protein>
<accession>A0A2W1NF45</accession>
<reference evidence="2" key="1">
    <citation type="submission" date="2018-06" db="EMBL/GenBank/DDBJ databases">
        <title>Paenibacillus xerothermodurans sp. nov. an extremely dry heat resistant spore forming bacterium isolated from the soil of Cape Canaveral, Florida.</title>
        <authorList>
            <person name="Seuylemezian A."/>
            <person name="Kaur N."/>
            <person name="Patil P."/>
            <person name="Patil P."/>
            <person name="Mayilraj S."/>
            <person name="Vaishampayan P."/>
        </authorList>
    </citation>
    <scope>NUCLEOTIDE SEQUENCE [LARGE SCALE GENOMIC DNA]</scope>
    <source>
        <strain evidence="2">ATCC 27380</strain>
    </source>
</reference>
<organism evidence="2 3">
    <name type="scientific">Paenibacillus xerothermodurans</name>
    <dbReference type="NCBI Taxonomy" id="1977292"/>
    <lineage>
        <taxon>Bacteria</taxon>
        <taxon>Bacillati</taxon>
        <taxon>Bacillota</taxon>
        <taxon>Bacilli</taxon>
        <taxon>Bacillales</taxon>
        <taxon>Paenibacillaceae</taxon>
        <taxon>Paenibacillus</taxon>
    </lineage>
</organism>
<dbReference type="RefSeq" id="WP_089198823.1">
    <property type="nucleotide sequence ID" value="NZ_NHRJ02000002.1"/>
</dbReference>
<feature type="compositionally biased region" description="Basic and acidic residues" evidence="1">
    <location>
        <begin position="7"/>
        <end position="25"/>
    </location>
</feature>
<dbReference type="Proteomes" id="UP000214746">
    <property type="component" value="Unassembled WGS sequence"/>
</dbReference>